<evidence type="ECO:0000313" key="2">
    <source>
        <dbReference type="Proteomes" id="UP000177614"/>
    </source>
</evidence>
<accession>A0A1F4XJ41</accession>
<protein>
    <submittedName>
        <fullName evidence="1">Uncharacterized protein</fullName>
    </submittedName>
</protein>
<dbReference type="EMBL" id="MEWR01000023">
    <property type="protein sequence ID" value="OGC81649.1"/>
    <property type="molecule type" value="Genomic_DNA"/>
</dbReference>
<gene>
    <name evidence="1" type="ORF">A2V81_05280</name>
</gene>
<sequence length="292" mass="34183">MATLEKLAEEQPWNLDQVKGSTLYGNQYAIEIDSVNPHLGTLLMKKKDGQWARLDDIYDEYHYKYDNDGVRAPGDCVSVSLSKEDYDNLCVEKKRVDTFVEKLMLEMLEADIPNIDPDSFDDALLTGFPTAMEQDVDVVIAYLRNPENAPFEGEALNDAQWEILEDKLDMMENPNIKIENEKFRQQLRDKLFPKNAGFLSDRVLDRIDSDIERVTDRLKRIEEQTFEQRKLANRYQLHRRLVREELEQAGQLVFDFYKGCPHLERTLRKELLDLAFAKLTPEEQWAHICTLF</sequence>
<name>A0A1F4XJ41_9BACT</name>
<organism evidence="1 2">
    <name type="scientific">Candidatus Abawacabacteria bacterium RBG_16_42_10</name>
    <dbReference type="NCBI Taxonomy" id="1817814"/>
    <lineage>
        <taxon>Bacteria</taxon>
        <taxon>Candidatus Abawacaibacteriota</taxon>
    </lineage>
</organism>
<dbReference type="Proteomes" id="UP000177614">
    <property type="component" value="Unassembled WGS sequence"/>
</dbReference>
<proteinExistence type="predicted"/>
<comment type="caution">
    <text evidence="1">The sequence shown here is derived from an EMBL/GenBank/DDBJ whole genome shotgun (WGS) entry which is preliminary data.</text>
</comment>
<reference evidence="1 2" key="1">
    <citation type="journal article" date="2016" name="Nat. Commun.">
        <title>Thousands of microbial genomes shed light on interconnected biogeochemical processes in an aquifer system.</title>
        <authorList>
            <person name="Anantharaman K."/>
            <person name="Brown C.T."/>
            <person name="Hug L.A."/>
            <person name="Sharon I."/>
            <person name="Castelle C.J."/>
            <person name="Probst A.J."/>
            <person name="Thomas B.C."/>
            <person name="Singh A."/>
            <person name="Wilkins M.J."/>
            <person name="Karaoz U."/>
            <person name="Brodie E.L."/>
            <person name="Williams K.H."/>
            <person name="Hubbard S.S."/>
            <person name="Banfield J.F."/>
        </authorList>
    </citation>
    <scope>NUCLEOTIDE SEQUENCE [LARGE SCALE GENOMIC DNA]</scope>
</reference>
<dbReference type="STRING" id="1817814.A2V81_05280"/>
<evidence type="ECO:0000313" key="1">
    <source>
        <dbReference type="EMBL" id="OGC81649.1"/>
    </source>
</evidence>
<dbReference type="AlphaFoldDB" id="A0A1F4XJ41"/>